<evidence type="ECO:0000256" key="3">
    <source>
        <dbReference type="ARBA" id="ARBA00022833"/>
    </source>
</evidence>
<dbReference type="SMART" id="SM00184">
    <property type="entry name" value="RING"/>
    <property type="match status" value="1"/>
</dbReference>
<name>A0ABC9XZA5_GRUJA</name>
<evidence type="ECO:0000259" key="6">
    <source>
        <dbReference type="PROSITE" id="PS50089"/>
    </source>
</evidence>
<dbReference type="InterPro" id="IPR017907">
    <property type="entry name" value="Znf_RING_CS"/>
</dbReference>
<dbReference type="InterPro" id="IPR001841">
    <property type="entry name" value="Znf_RING"/>
</dbReference>
<sequence>MDGRIECTLSKFVDNTKLCGVVDTLEGRDGIQRDLDRLQRWGYTNRMKFNKAKCKVLHVGQRNPKHSYRLGREWFESSPEEKDLGVLTDEKLNMSRQCVLAAQKANHILGCIKSSVTSRLREVILPFYSALVRPHLEYCFQLWGPQYKTDMELLEQVPRRATKDMGSAAEEAPEQSGSALRASGSQLPQAGQSGASEDSLCPICLAEISNAACVALCFHRFCFGCIQRWAAMRPVCPLCRRPFDRVLRVLPADDEEAEDRDGSPASRSRNVARERSRSRSPRRRYVLSRHTVGNRIPARRRRPVGSDRASRGDRAPVPTNTTSPQAPVPGASWARTPPTAGERVVSPSDGACLHIGTLALPPLRVQLSFRRAQ</sequence>
<dbReference type="Gene3D" id="3.30.40.10">
    <property type="entry name" value="Zinc/RING finger domain, C3HC4 (zinc finger)"/>
    <property type="match status" value="1"/>
</dbReference>
<dbReference type="PROSITE" id="PS00518">
    <property type="entry name" value="ZF_RING_1"/>
    <property type="match status" value="1"/>
</dbReference>
<dbReference type="EMBL" id="BAAFJT010000040">
    <property type="protein sequence ID" value="GAB0203105.1"/>
    <property type="molecule type" value="Genomic_DNA"/>
</dbReference>
<dbReference type="Proteomes" id="UP001623348">
    <property type="component" value="Unassembled WGS sequence"/>
</dbReference>
<feature type="compositionally biased region" description="Basic and acidic residues" evidence="5">
    <location>
        <begin position="304"/>
        <end position="314"/>
    </location>
</feature>
<reference evidence="7 8" key="1">
    <citation type="submission" date="2024-06" db="EMBL/GenBank/DDBJ databases">
        <title>The draft genome of Grus japonensis, version 3.</title>
        <authorList>
            <person name="Nabeshima K."/>
            <person name="Suzuki S."/>
            <person name="Onuma M."/>
        </authorList>
    </citation>
    <scope>NUCLEOTIDE SEQUENCE [LARGE SCALE GENOMIC DNA]</scope>
    <source>
        <strain evidence="7 8">451A</strain>
    </source>
</reference>
<feature type="compositionally biased region" description="Basic residues" evidence="5">
    <location>
        <begin position="278"/>
        <end position="287"/>
    </location>
</feature>
<keyword evidence="3" id="KW-0862">Zinc</keyword>
<feature type="region of interest" description="Disordered" evidence="5">
    <location>
        <begin position="254"/>
        <end position="345"/>
    </location>
</feature>
<dbReference type="AlphaFoldDB" id="A0ABC9XZA5"/>
<dbReference type="CDD" id="cd16574">
    <property type="entry name" value="RING-HC_Topors"/>
    <property type="match status" value="1"/>
</dbReference>
<evidence type="ECO:0000256" key="2">
    <source>
        <dbReference type="ARBA" id="ARBA00022771"/>
    </source>
</evidence>
<protein>
    <submittedName>
        <fullName evidence="7">cAMP-dependent protein kinase inhibitor alpha</fullName>
    </submittedName>
</protein>
<feature type="compositionally biased region" description="Polar residues" evidence="5">
    <location>
        <begin position="175"/>
        <end position="191"/>
    </location>
</feature>
<dbReference type="SUPFAM" id="SSF57850">
    <property type="entry name" value="RING/U-box"/>
    <property type="match status" value="1"/>
</dbReference>
<gene>
    <name evidence="7" type="ORF">GRJ2_002776100</name>
</gene>
<dbReference type="PANTHER" id="PTHR33332">
    <property type="entry name" value="REVERSE TRANSCRIPTASE DOMAIN-CONTAINING PROTEIN"/>
    <property type="match status" value="1"/>
</dbReference>
<accession>A0ABC9XZA5</accession>
<keyword evidence="1" id="KW-0479">Metal-binding</keyword>
<evidence type="ECO:0000256" key="1">
    <source>
        <dbReference type="ARBA" id="ARBA00022723"/>
    </source>
</evidence>
<proteinExistence type="predicted"/>
<feature type="domain" description="RING-type" evidence="6">
    <location>
        <begin position="201"/>
        <end position="240"/>
    </location>
</feature>
<comment type="caution">
    <text evidence="7">The sequence shown here is derived from an EMBL/GenBank/DDBJ whole genome shotgun (WGS) entry which is preliminary data.</text>
</comment>
<dbReference type="InterPro" id="IPR013083">
    <property type="entry name" value="Znf_RING/FYVE/PHD"/>
</dbReference>
<dbReference type="InterPro" id="IPR058746">
    <property type="entry name" value="Znf_RING-type_Topors"/>
</dbReference>
<evidence type="ECO:0000313" key="7">
    <source>
        <dbReference type="EMBL" id="GAB0203105.1"/>
    </source>
</evidence>
<organism evidence="7 8">
    <name type="scientific">Grus japonensis</name>
    <name type="common">Japanese crane</name>
    <name type="synonym">Red-crowned crane</name>
    <dbReference type="NCBI Taxonomy" id="30415"/>
    <lineage>
        <taxon>Eukaryota</taxon>
        <taxon>Metazoa</taxon>
        <taxon>Chordata</taxon>
        <taxon>Craniata</taxon>
        <taxon>Vertebrata</taxon>
        <taxon>Euteleostomi</taxon>
        <taxon>Archelosauria</taxon>
        <taxon>Archosauria</taxon>
        <taxon>Dinosauria</taxon>
        <taxon>Saurischia</taxon>
        <taxon>Theropoda</taxon>
        <taxon>Coelurosauria</taxon>
        <taxon>Aves</taxon>
        <taxon>Neognathae</taxon>
        <taxon>Neoaves</taxon>
        <taxon>Gruiformes</taxon>
        <taxon>Gruidae</taxon>
        <taxon>Grus</taxon>
    </lineage>
</organism>
<dbReference type="GO" id="GO:0004860">
    <property type="term" value="F:protein kinase inhibitor activity"/>
    <property type="evidence" value="ECO:0007669"/>
    <property type="project" value="UniProtKB-KW"/>
</dbReference>
<keyword evidence="8" id="KW-1185">Reference proteome</keyword>
<evidence type="ECO:0000256" key="4">
    <source>
        <dbReference type="PROSITE-ProRule" id="PRU00175"/>
    </source>
</evidence>
<dbReference type="Pfam" id="PF13639">
    <property type="entry name" value="zf-RING_2"/>
    <property type="match status" value="1"/>
</dbReference>
<dbReference type="GO" id="GO:0008270">
    <property type="term" value="F:zinc ion binding"/>
    <property type="evidence" value="ECO:0007669"/>
    <property type="project" value="UniProtKB-KW"/>
</dbReference>
<evidence type="ECO:0000313" key="8">
    <source>
        <dbReference type="Proteomes" id="UP001623348"/>
    </source>
</evidence>
<keyword evidence="2 4" id="KW-0863">Zinc-finger</keyword>
<evidence type="ECO:0000256" key="5">
    <source>
        <dbReference type="SAM" id="MobiDB-lite"/>
    </source>
</evidence>
<keyword evidence="7" id="KW-0649">Protein kinase inhibitor</keyword>
<feature type="region of interest" description="Disordered" evidence="5">
    <location>
        <begin position="160"/>
        <end position="191"/>
    </location>
</feature>
<dbReference type="PROSITE" id="PS50089">
    <property type="entry name" value="ZF_RING_2"/>
    <property type="match status" value="1"/>
</dbReference>